<dbReference type="Pfam" id="PF13517">
    <property type="entry name" value="FG-GAP_3"/>
    <property type="match status" value="1"/>
</dbReference>
<dbReference type="PANTHER" id="PTHR32305">
    <property type="match status" value="1"/>
</dbReference>
<dbReference type="RefSeq" id="WP_303275876.1">
    <property type="nucleotide sequence ID" value="NZ_JAUOEK010000010.1"/>
</dbReference>
<accession>A0ABT8W4Z6</accession>
<keyword evidence="7" id="KW-1185">Reference proteome</keyword>
<dbReference type="InterPro" id="IPR022385">
    <property type="entry name" value="Rhs_assc_core"/>
</dbReference>
<evidence type="ECO:0000256" key="1">
    <source>
        <dbReference type="ARBA" id="ARBA00004613"/>
    </source>
</evidence>
<evidence type="ECO:0000313" key="6">
    <source>
        <dbReference type="EMBL" id="MDO5968192.1"/>
    </source>
</evidence>
<feature type="signal peptide" evidence="5">
    <location>
        <begin position="1"/>
        <end position="19"/>
    </location>
</feature>
<keyword evidence="3 5" id="KW-0732">Signal</keyword>
<dbReference type="Pfam" id="PF05593">
    <property type="entry name" value="RHS_repeat"/>
    <property type="match status" value="1"/>
</dbReference>
<dbReference type="PANTHER" id="PTHR32305:SF15">
    <property type="entry name" value="PROTEIN RHSA-RELATED"/>
    <property type="match status" value="1"/>
</dbReference>
<sequence>MKKYILLLIGMLSMVFSYGQNNGKPELTKNSKDDFTYKKIEILESEEGNISLTGGEASFGKSLSTSSAKSFAGGGSGIGETTGVLSVSPTGGAKYDIPIAVPTGLNGVTPEIALSYDSQSGNGIAGYGWNISGISTISRLPATKFHDNQIDGVDFNNLDRFALDGQRLVLKSGTYGADGAEYETETYSNLKITSHGTSFYGAASGPEYFLVKYPDGSSAKYGNSHSRPNYSITYWENPQGVRISYWYVSDNNSRTIGTIRYGGLNGIDDVYEIRFSYRTNAKRWEQSYINNVSFARSKILDKIEVFKNTIRYREYDINNFSRTSGLKYERMHWIKEYSGDNTAFHSSIDFDYTSSPSSVNYNGITTGLTLANIEQRNAETLSLDLTGNGKMDFMVYPKTSKDKLWIFKDIQNGANNQAYEVNTGAFEAVFPTTWINYQNKVLAGQGFTVVQNGIDNQIDFKVYSNGIINPIYYQYTKTWNALSYQYDYSDTSSVIKSRPNEYISGDFNGDGLTDVLAIGKSYTTSTCYEYDYTGNPDYYDDLDDYNSYLYLFYDTYRDYYIDVNGLDSYYCTQSTHNNNTAFLIDLKQDITTGFVNYTGGLQQSFGTGDNLSAGDFNGDGKTDLMHVTTGKVYIYTLNDSNNLTLLWQTTDAVINTYPAMLGDYNGDGKTDFLVPTANNSYSFKWFISTGTSFVSETRTQPFQYKVTNWNGNNGVLSGYNLIPLDINGDGKTDIVEYNTTTYNSSSNGTQVINIYNNHGLNGTTASTRVNFVSGGTATKTGDLKHFPIPIYLTSDQPNKNLDFASVSDKWVTHFSFTQDHREDVLIRSITNNGVTQSIDYSNLDSSLYNSDNMQIYQPVYDETYPYVDLQIAPGNKVVSELQRISAGTTTLKQLYTYYGAVYNTEGLGFLGFKGMAGSNWHTDSSDRIFNVSKYDPLLRGAITDNYSLANSFTFTVPSSGYITKTTYQYNSSLAANKVFKLWQTSSTTQNALEGTTTVVSNIYDVYNNPTKISTLFLGYGSHVVDMTYDNNTGATYYIGRPTNRVETKNIAGDIFSIETKFTYTGYLLTQKETKGNAAPFDIETFTYDTYGNITKKTATPNGETAREINYEYDTSGRFLTKITDTEGLETTYLYNVNNRTLTKETNPFGQETNYEYDSWDRLTKVTDYLGNDVTTSYVEAGDHSYTVTHTGDDGSGAITIYDPLKRVTTKKQKDVLGQWVSVSYLYDDQDRLWKQSEPYITSASQWNEIEYDLYSRPIKQTNHTGKVTNISYSGLTVTVNDGTQTKTITKNAMGLTTAATDPGGTINYTYFGNGNLKTANYNGVVVSVEQDEWGRKTKLTDPSAGIYTYAYNGFGEITNETTPKGSTTYTYSAIGKLTQKVITGDNTNMTMQYGYNTTNKLLSSISLVGSNSNNATYTYTYDSFQRLEKTTEINTHAKFTKEFAYDTYGRIDTEEYYAELLMNGRNSLKKIKNTYQNGGLQKINHVGGTNEALWTLNGINARGQITELLNGNGLREFNTYNAYGHLTTSETKVILGPNTIEYMTLTNDFDVQRGLLNSRTNSLFSWSENFTYDSLDRLIDFNDNNGDNNNTYDLLGRITTNSEVGDYSYTGNSYQLDNVDLNNQGDIYFQNKSLQQVTYNAFKKPFEINQDGKEKIGFQYNAFMRRSHMFYGDTNNDILQRNNRKHYSSDGSMEISHDSALNKTTFVTYLNGDGYDATVIWRKEQDLSATSEAFHFLHRDYLGSILMITNRSSQVKEKRHFDAWGNLVKLTDGQGNNLDKFVYLDRGYTGHEHLQGVDLIHMNGRLYDPKLKRFLAPDNYIQDVSNTQNFNRYGYVLNNPLMYVDPSGETYGDPTYQNGGTTASGQQSSFSEGWGFGLLGSAAFSAYNLIKENWGGIDKWTTENIFRPIQDMRFASWVSGWFKKRSKRYAPVEYNNYAGLNSDPLAGASTNIPPSFFGGGGTSTSGLGIINPDGANVAYAYEVGGGAIAPGHSLIIDLETGIGMEIFHPNDENNNTYNGVWDFFNPWKRASIYQTWNVFEPGTLNPYTGVDSFNKGKNFWRNGGIDGQPRGENGLKLDFKQVKNIKALREFHYNNVINNNFYYGLQGVCTTYCQNLLLKGGNFSGLMGGLLPWSGTGVFSDYEIAISPPIFE</sequence>
<evidence type="ECO:0000256" key="3">
    <source>
        <dbReference type="ARBA" id="ARBA00022729"/>
    </source>
</evidence>
<feature type="chain" id="PRO_5046549098" evidence="5">
    <location>
        <begin position="20"/>
        <end position="2152"/>
    </location>
</feature>
<dbReference type="NCBIfam" id="TIGR03696">
    <property type="entry name" value="Rhs_assc_core"/>
    <property type="match status" value="1"/>
</dbReference>
<comment type="subcellular location">
    <subcellularLocation>
        <location evidence="1">Secreted</location>
    </subcellularLocation>
</comment>
<gene>
    <name evidence="6" type="ORF">Q4Q35_00075</name>
</gene>
<dbReference type="SUPFAM" id="SSF69318">
    <property type="entry name" value="Integrin alpha N-terminal domain"/>
    <property type="match status" value="1"/>
</dbReference>
<evidence type="ECO:0000313" key="7">
    <source>
        <dbReference type="Proteomes" id="UP001176883"/>
    </source>
</evidence>
<reference evidence="6" key="1">
    <citation type="submission" date="2023-07" db="EMBL/GenBank/DDBJ databases">
        <title>Two novel species in the genus Flavivirga.</title>
        <authorList>
            <person name="Kwon K."/>
        </authorList>
    </citation>
    <scope>NUCLEOTIDE SEQUENCE</scope>
    <source>
        <strain evidence="6">KCTC 52353</strain>
    </source>
</reference>
<dbReference type="Gene3D" id="2.130.10.130">
    <property type="entry name" value="Integrin alpha, N-terminal"/>
    <property type="match status" value="1"/>
</dbReference>
<name>A0ABT8W4Z6_9FLAO</name>
<dbReference type="InterPro" id="IPR031325">
    <property type="entry name" value="RHS_repeat"/>
</dbReference>
<evidence type="ECO:0000256" key="5">
    <source>
        <dbReference type="SAM" id="SignalP"/>
    </source>
</evidence>
<keyword evidence="2" id="KW-0964">Secreted</keyword>
<dbReference type="InterPro" id="IPR050708">
    <property type="entry name" value="T6SS_VgrG/RHS"/>
</dbReference>
<comment type="caution">
    <text evidence="6">The sequence shown here is derived from an EMBL/GenBank/DDBJ whole genome shotgun (WGS) entry which is preliminary data.</text>
</comment>
<evidence type="ECO:0000256" key="4">
    <source>
        <dbReference type="ARBA" id="ARBA00023026"/>
    </source>
</evidence>
<evidence type="ECO:0000256" key="2">
    <source>
        <dbReference type="ARBA" id="ARBA00022525"/>
    </source>
</evidence>
<dbReference type="InterPro" id="IPR013517">
    <property type="entry name" value="FG-GAP"/>
</dbReference>
<proteinExistence type="predicted"/>
<dbReference type="InterPro" id="IPR006530">
    <property type="entry name" value="YD"/>
</dbReference>
<dbReference type="InterPro" id="IPR028994">
    <property type="entry name" value="Integrin_alpha_N"/>
</dbReference>
<dbReference type="InterPro" id="IPR003284">
    <property type="entry name" value="Sal_SpvB"/>
</dbReference>
<dbReference type="Pfam" id="PF03534">
    <property type="entry name" value="SpvB"/>
    <property type="match status" value="1"/>
</dbReference>
<dbReference type="EMBL" id="JAUOEK010000010">
    <property type="protein sequence ID" value="MDO5968192.1"/>
    <property type="molecule type" value="Genomic_DNA"/>
</dbReference>
<keyword evidence="4" id="KW-0843">Virulence</keyword>
<dbReference type="NCBIfam" id="TIGR01643">
    <property type="entry name" value="YD_repeat_2x"/>
    <property type="match status" value="2"/>
</dbReference>
<dbReference type="Gene3D" id="2.180.10.10">
    <property type="entry name" value="RHS repeat-associated core"/>
    <property type="match status" value="2"/>
</dbReference>
<organism evidence="6 7">
    <name type="scientific">Flavivirga aquimarina</name>
    <dbReference type="NCBI Taxonomy" id="2027862"/>
    <lineage>
        <taxon>Bacteria</taxon>
        <taxon>Pseudomonadati</taxon>
        <taxon>Bacteroidota</taxon>
        <taxon>Flavobacteriia</taxon>
        <taxon>Flavobacteriales</taxon>
        <taxon>Flavobacteriaceae</taxon>
        <taxon>Flavivirga</taxon>
    </lineage>
</organism>
<protein>
    <submittedName>
        <fullName evidence="6">RHS repeat-associated core domain-containing protein</fullName>
    </submittedName>
</protein>
<dbReference type="Proteomes" id="UP001176883">
    <property type="component" value="Unassembled WGS sequence"/>
</dbReference>